<dbReference type="NCBIfam" id="NF012211">
    <property type="entry name" value="tand_rpt_95"/>
    <property type="match status" value="3"/>
</dbReference>
<dbReference type="Pfam" id="PF24346">
    <property type="entry name" value="DUF7507"/>
    <property type="match status" value="6"/>
</dbReference>
<organism evidence="3 4">
    <name type="scientific">Ulvibacter litoralis</name>
    <dbReference type="NCBI Taxonomy" id="227084"/>
    <lineage>
        <taxon>Bacteria</taxon>
        <taxon>Pseudomonadati</taxon>
        <taxon>Bacteroidota</taxon>
        <taxon>Flavobacteriia</taxon>
        <taxon>Flavobacteriales</taxon>
        <taxon>Flavobacteriaceae</taxon>
        <taxon>Ulvibacter</taxon>
    </lineage>
</organism>
<evidence type="ECO:0000256" key="1">
    <source>
        <dbReference type="SAM" id="MobiDB-lite"/>
    </source>
</evidence>
<feature type="region of interest" description="Disordered" evidence="1">
    <location>
        <begin position="1064"/>
        <end position="1096"/>
    </location>
</feature>
<dbReference type="InterPro" id="IPR047589">
    <property type="entry name" value="DUF11_rpt"/>
</dbReference>
<dbReference type="RefSeq" id="WP_093145278.1">
    <property type="nucleotide sequence ID" value="NZ_FNBA01000007.1"/>
</dbReference>
<evidence type="ECO:0000259" key="2">
    <source>
        <dbReference type="Pfam" id="PF24346"/>
    </source>
</evidence>
<sequence length="1220" mass="127954">DAGYSGTDQFVYSVCDDGVPQACDEATVYISIDPNSGGNEILAVDDINDTFVNIPVDGDVSTNDLNVDGPVGTEVFTLVNGPSEGTLVFNTDGTYTYTPNLDYVGEDTFEYQVCDGGNPIACDTAIVYIEVVGDPIIGNDPPVANADTNITEVGVPISGNVLSNDFDPDGDPIIITVNTDPSNGTVVINPTTGEYTYTPNPGFQGEDTFEYTICDDGTPALCDTTTVTIQVIPDDGNITVANDDAYYGEVDTDITGNILENDSDPEGHTQQVDTTISPVSGPSSGTVVILANGDFIYTPNPGFVGTDQFVYQIFDSGSPIATDVATVYILINETPAPSIALVKTGAFNDINGDGCADVDETITYTFSVTNEGNVPLGSIIVTDPLLEAPNPVVPIVFVSGDDNANLLLDETETWIYTADYTITQADIDTGNVTNQATVEGTDDDGTVVSDLSDDNSVLEDDPTVTDLCQEGSIAIIKEGTFNDLNGDGCADVDETITYAFTIVNTGNVTLTDVMITDNLVGLVLVGGPITLAPGETDTTTFVGTYPITQTDIDAGSVTNQATVEGAEPNGTIVSDLSDDDSILEDDPTVTDLCQEGSIAIIKEGTFNDLNGDACADVDETITYAFTVVNTGNVTLTDVMITDNLVGLVLVGGPITLAPGETDATTFVGTYPITQTDIDAGSVTNQATVEGTEPSGTIVSDLSDDDSILEDDPTVTDLCQEAEIALIKVGTVIDTNGDGCADVGETIRYTFDVYNLGNVTLTDIDITDDLPGISIAGGPITLAPGTNDATSFVGIYTITQDDIDTGSVTNQATVEGTDPNGVVVSDLSDDNSILEDDPTVTPVCQIISIALIKTGTLSDDNGNDCFDVGETIVYSFLVTNLSNVPLTNITITDPLVTVVGGPIVLAAGDSDGTTFTAVYTITQDDIDTGSVTNQATVSGTAPSGSVVIDQSDDNSNFEDDPTVTVSCGSNADMSVTKTGVFNDENNDGATQVGETISYIFSVTNTGNVTLYNITLEDPLPGIVISGGPIVELAPGETDDTTFTAIYTVTQDDIDAQEVLNQAIATGQDPNGNDVSDESDDPNDPTNVDPDNDGDPDDVTITILPNVLPGDFEIFNGITPDGDGKNDFFYIKEISKYSDNTMEIFNRWGVLVYETTNYGGSNDEENVFTGISEGRVTIAEDDLLPTGTYYYVLKFTGQNPGELGSYPEAGKESYAGYLYINR</sequence>
<evidence type="ECO:0000313" key="4">
    <source>
        <dbReference type="Proteomes" id="UP000199321"/>
    </source>
</evidence>
<evidence type="ECO:0000313" key="3">
    <source>
        <dbReference type="EMBL" id="SDF17277.1"/>
    </source>
</evidence>
<feature type="domain" description="DUF7507" evidence="2">
    <location>
        <begin position="336"/>
        <end position="450"/>
    </location>
</feature>
<dbReference type="OrthoDB" id="9805017at2"/>
<dbReference type="InterPro" id="IPR055354">
    <property type="entry name" value="DUF7507"/>
</dbReference>
<gene>
    <name evidence="3" type="ORF">SAMN05421855_10763</name>
</gene>
<dbReference type="SMART" id="SM00710">
    <property type="entry name" value="PbH1"/>
    <property type="match status" value="4"/>
</dbReference>
<reference evidence="3 4" key="1">
    <citation type="submission" date="2016-10" db="EMBL/GenBank/DDBJ databases">
        <authorList>
            <person name="de Groot N.N."/>
        </authorList>
    </citation>
    <scope>NUCLEOTIDE SEQUENCE [LARGE SCALE GENOMIC DNA]</scope>
    <source>
        <strain evidence="3 4">DSM 16195</strain>
    </source>
</reference>
<feature type="domain" description="DUF7507" evidence="2">
    <location>
        <begin position="971"/>
        <end position="1075"/>
    </location>
</feature>
<dbReference type="Gene3D" id="2.60.40.3440">
    <property type="match status" value="3"/>
</dbReference>
<feature type="domain" description="DUF7507" evidence="2">
    <location>
        <begin position="472"/>
        <end position="575"/>
    </location>
</feature>
<accession>A0A1G7IX66</accession>
<dbReference type="Proteomes" id="UP000199321">
    <property type="component" value="Unassembled WGS sequence"/>
</dbReference>
<dbReference type="EMBL" id="FNBA01000007">
    <property type="protein sequence ID" value="SDF17277.1"/>
    <property type="molecule type" value="Genomic_DNA"/>
</dbReference>
<feature type="non-terminal residue" evidence="3">
    <location>
        <position position="1"/>
    </location>
</feature>
<feature type="domain" description="DUF7507" evidence="2">
    <location>
        <begin position="847"/>
        <end position="948"/>
    </location>
</feature>
<keyword evidence="4" id="KW-1185">Reference proteome</keyword>
<protein>
    <submittedName>
        <fullName evidence="3">Conserved repeat domain-containing protein/gliding motility-associated C-terminal domain-containing protein</fullName>
    </submittedName>
</protein>
<dbReference type="InterPro" id="IPR006626">
    <property type="entry name" value="PbH1"/>
</dbReference>
<feature type="domain" description="DUF7507" evidence="2">
    <location>
        <begin position="597"/>
        <end position="700"/>
    </location>
</feature>
<dbReference type="Pfam" id="PF13585">
    <property type="entry name" value="CHU_C"/>
    <property type="match status" value="1"/>
</dbReference>
<feature type="domain" description="DUF7507" evidence="2">
    <location>
        <begin position="723"/>
        <end position="825"/>
    </location>
</feature>
<name>A0A1G7IX66_9FLAO</name>
<dbReference type="AlphaFoldDB" id="A0A1G7IX66"/>
<dbReference type="Pfam" id="PF17963">
    <property type="entry name" value="Big_9"/>
    <property type="match status" value="3"/>
</dbReference>
<proteinExistence type="predicted"/>
<dbReference type="NCBIfam" id="TIGR01451">
    <property type="entry name" value="B_ant_repeat"/>
    <property type="match status" value="6"/>
</dbReference>
<dbReference type="STRING" id="227084.SAMN05421855_10763"/>